<dbReference type="Gene3D" id="3.30.460.10">
    <property type="entry name" value="Beta Polymerase, domain 2"/>
    <property type="match status" value="1"/>
</dbReference>
<accession>A0A150FWX2</accession>
<organism evidence="3 4">
    <name type="scientific">Gonium pectorale</name>
    <name type="common">Green alga</name>
    <dbReference type="NCBI Taxonomy" id="33097"/>
    <lineage>
        <taxon>Eukaryota</taxon>
        <taxon>Viridiplantae</taxon>
        <taxon>Chlorophyta</taxon>
        <taxon>core chlorophytes</taxon>
        <taxon>Chlorophyceae</taxon>
        <taxon>CS clade</taxon>
        <taxon>Chlamydomonadales</taxon>
        <taxon>Volvocaceae</taxon>
        <taxon>Gonium</taxon>
    </lineage>
</organism>
<dbReference type="InterPro" id="IPR043519">
    <property type="entry name" value="NT_sf"/>
</dbReference>
<name>A0A150FWX2_GONPE</name>
<evidence type="ECO:0000313" key="3">
    <source>
        <dbReference type="EMBL" id="KXZ42112.1"/>
    </source>
</evidence>
<feature type="compositionally biased region" description="Low complexity" evidence="1">
    <location>
        <begin position="169"/>
        <end position="178"/>
    </location>
</feature>
<dbReference type="EMBL" id="LSYV01000201">
    <property type="protein sequence ID" value="KXZ42112.1"/>
    <property type="molecule type" value="Genomic_DNA"/>
</dbReference>
<dbReference type="GO" id="GO:0005730">
    <property type="term" value="C:nucleolus"/>
    <property type="evidence" value="ECO:0007669"/>
    <property type="project" value="TreeGrafter"/>
</dbReference>
<dbReference type="SUPFAM" id="SSF81301">
    <property type="entry name" value="Nucleotidyltransferase"/>
    <property type="match status" value="1"/>
</dbReference>
<evidence type="ECO:0000259" key="2">
    <source>
        <dbReference type="Pfam" id="PF22600"/>
    </source>
</evidence>
<dbReference type="SUPFAM" id="SSF81631">
    <property type="entry name" value="PAP/OAS1 substrate-binding domain"/>
    <property type="match status" value="1"/>
</dbReference>
<dbReference type="PANTHER" id="PTHR23092">
    <property type="entry name" value="POLY(A) RNA POLYMERASE"/>
    <property type="match status" value="1"/>
</dbReference>
<dbReference type="AlphaFoldDB" id="A0A150FWX2"/>
<dbReference type="STRING" id="33097.A0A150FWX2"/>
<dbReference type="GO" id="GO:1990817">
    <property type="term" value="F:poly(A) RNA polymerase activity"/>
    <property type="evidence" value="ECO:0007669"/>
    <property type="project" value="InterPro"/>
</dbReference>
<dbReference type="OrthoDB" id="273917at2759"/>
<sequence>MMPGLLHLRLGASGCVGAGLRTSVRTCALTRAASGRSSPAIGGVSSLHLLVDPQLGARALSSARPCRAAAAAAVGAASSSLSPPTAAAAGAASALPPFFATSAAAAATGVPLGHRQRHLSTRTYAVAQSGPGAANDGGAGKKGGQKAPHGGKGKQPPAPPPPPPPAPAVQPGAAAAAAAPPPPPVRYSPLHHNIEEFCTRVVLTEGEKRQRMEVIEALRASVRRVWPNTRSVELQVFGSFANGLSTWNSDLDLVVTGIFEPDRLSGGYEPADRAKITSKLRKLSEALNRGKQIDILWTKSRVCVDVSMSDDSGPRAARYMVQQCRAYPPLKPLVLVLKAYLKACRLNEVNSGGLSSYSLTNMVIAHLQEELKSGHDISDLGETLYTFLLRYGEEHDYNTQAVSVASGGIVPKSSLGFAMESARQAAASMGSYDGAVAWHERLCVDCPLTGRDVSNGSYRIDLVRGAFVQAARKLEALARGRRISDTSLNYLQALFDVNRVLKRSYPDPHEPYEDEYLKVIGGRSMAEEEEGEDLPLSEGSGPEEDDDLGGDYLERAPTAATGSRQQARR</sequence>
<gene>
    <name evidence="3" type="ORF">GPECTOR_202g374</name>
</gene>
<proteinExistence type="predicted"/>
<dbReference type="PANTHER" id="PTHR23092:SF15">
    <property type="entry name" value="INACTIVE NON-CANONICAL POLY(A) RNA POLYMERASE PROTEIN TRF4-2-RELATED"/>
    <property type="match status" value="1"/>
</dbReference>
<keyword evidence="4" id="KW-1185">Reference proteome</keyword>
<dbReference type="GO" id="GO:0043634">
    <property type="term" value="P:polyadenylation-dependent ncRNA catabolic process"/>
    <property type="evidence" value="ECO:0007669"/>
    <property type="project" value="TreeGrafter"/>
</dbReference>
<dbReference type="GO" id="GO:0046872">
    <property type="term" value="F:metal ion binding"/>
    <property type="evidence" value="ECO:0007669"/>
    <property type="project" value="UniProtKB-KW"/>
</dbReference>
<reference evidence="4" key="1">
    <citation type="journal article" date="2016" name="Nat. Commun.">
        <title>The Gonium pectorale genome demonstrates co-option of cell cycle regulation during the evolution of multicellularity.</title>
        <authorList>
            <person name="Hanschen E.R."/>
            <person name="Marriage T.N."/>
            <person name="Ferris P.J."/>
            <person name="Hamaji T."/>
            <person name="Toyoda A."/>
            <person name="Fujiyama A."/>
            <person name="Neme R."/>
            <person name="Noguchi H."/>
            <person name="Minakuchi Y."/>
            <person name="Suzuki M."/>
            <person name="Kawai-Toyooka H."/>
            <person name="Smith D.R."/>
            <person name="Sparks H."/>
            <person name="Anderson J."/>
            <person name="Bakaric R."/>
            <person name="Luria V."/>
            <person name="Karger A."/>
            <person name="Kirschner M.W."/>
            <person name="Durand P.M."/>
            <person name="Michod R.E."/>
            <person name="Nozaki H."/>
            <person name="Olson B.J."/>
        </authorList>
    </citation>
    <scope>NUCLEOTIDE SEQUENCE [LARGE SCALE GENOMIC DNA]</scope>
    <source>
        <strain evidence="4">NIES-2863</strain>
    </source>
</reference>
<feature type="compositionally biased region" description="Polar residues" evidence="1">
    <location>
        <begin position="560"/>
        <end position="569"/>
    </location>
</feature>
<evidence type="ECO:0000256" key="1">
    <source>
        <dbReference type="SAM" id="MobiDB-lite"/>
    </source>
</evidence>
<dbReference type="Proteomes" id="UP000075714">
    <property type="component" value="Unassembled WGS sequence"/>
</dbReference>
<feature type="region of interest" description="Disordered" evidence="1">
    <location>
        <begin position="520"/>
        <end position="569"/>
    </location>
</feature>
<feature type="compositionally biased region" description="Pro residues" evidence="1">
    <location>
        <begin position="156"/>
        <end position="168"/>
    </location>
</feature>
<dbReference type="Pfam" id="PF22600">
    <property type="entry name" value="MTPAP-like_central"/>
    <property type="match status" value="1"/>
</dbReference>
<protein>
    <recommendedName>
        <fullName evidence="2">Poly(A) RNA polymerase mitochondrial-like central palm domain-containing protein</fullName>
    </recommendedName>
</protein>
<feature type="region of interest" description="Disordered" evidence="1">
    <location>
        <begin position="128"/>
        <end position="185"/>
    </location>
</feature>
<evidence type="ECO:0000313" key="4">
    <source>
        <dbReference type="Proteomes" id="UP000075714"/>
    </source>
</evidence>
<dbReference type="GO" id="GO:0003729">
    <property type="term" value="F:mRNA binding"/>
    <property type="evidence" value="ECO:0007669"/>
    <property type="project" value="TreeGrafter"/>
</dbReference>
<dbReference type="GO" id="GO:0031123">
    <property type="term" value="P:RNA 3'-end processing"/>
    <property type="evidence" value="ECO:0007669"/>
    <property type="project" value="TreeGrafter"/>
</dbReference>
<dbReference type="Gene3D" id="1.10.1410.10">
    <property type="match status" value="1"/>
</dbReference>
<feature type="compositionally biased region" description="Acidic residues" evidence="1">
    <location>
        <begin position="527"/>
        <end position="549"/>
    </location>
</feature>
<comment type="caution">
    <text evidence="3">The sequence shown here is derived from an EMBL/GenBank/DDBJ whole genome shotgun (WGS) entry which is preliminary data.</text>
</comment>
<dbReference type="InterPro" id="IPR045862">
    <property type="entry name" value="Trf4-like"/>
</dbReference>
<feature type="domain" description="Poly(A) RNA polymerase mitochondrial-like central palm" evidence="2">
    <location>
        <begin position="190"/>
        <end position="291"/>
    </location>
</feature>
<dbReference type="GO" id="GO:0031499">
    <property type="term" value="C:TRAMP complex"/>
    <property type="evidence" value="ECO:0007669"/>
    <property type="project" value="TreeGrafter"/>
</dbReference>
<dbReference type="InterPro" id="IPR054708">
    <property type="entry name" value="MTPAP-like_central"/>
</dbReference>